<name>S3D3L7_GLAL2</name>
<dbReference type="GO" id="GO:0005634">
    <property type="term" value="C:nucleus"/>
    <property type="evidence" value="ECO:0007669"/>
    <property type="project" value="UniProtKB-SubCell"/>
</dbReference>
<dbReference type="InterPro" id="IPR010347">
    <property type="entry name" value="Tdp1"/>
</dbReference>
<evidence type="ECO:0000256" key="12">
    <source>
        <dbReference type="SAM" id="MobiDB-lite"/>
    </source>
</evidence>
<keyword evidence="3" id="KW-0540">Nuclease</keyword>
<evidence type="ECO:0000256" key="2">
    <source>
        <dbReference type="ARBA" id="ARBA00010205"/>
    </source>
</evidence>
<dbReference type="GO" id="GO:0003690">
    <property type="term" value="F:double-stranded DNA binding"/>
    <property type="evidence" value="ECO:0007669"/>
    <property type="project" value="TreeGrafter"/>
</dbReference>
<dbReference type="AlphaFoldDB" id="S3D3L7"/>
<dbReference type="FunFam" id="3.30.870.10:FF:000038">
    <property type="entry name" value="Probable tyrosyl-DNA phosphodiesterase"/>
    <property type="match status" value="1"/>
</dbReference>
<dbReference type="GO" id="GO:0006265">
    <property type="term" value="P:DNA topological change"/>
    <property type="evidence" value="ECO:0007669"/>
    <property type="project" value="EnsemblFungi"/>
</dbReference>
<dbReference type="GO" id="GO:0106334">
    <property type="term" value="F:3'-deoxyribose phosphate lyase activity"/>
    <property type="evidence" value="ECO:0007669"/>
    <property type="project" value="EnsemblFungi"/>
</dbReference>
<reference evidence="13 14" key="1">
    <citation type="journal article" date="2013" name="BMC Genomics">
        <title>Genomics-driven discovery of the pneumocandin biosynthetic gene cluster in the fungus Glarea lozoyensis.</title>
        <authorList>
            <person name="Chen L."/>
            <person name="Yue Q."/>
            <person name="Zhang X."/>
            <person name="Xiang M."/>
            <person name="Wang C."/>
            <person name="Li S."/>
            <person name="Che Y."/>
            <person name="Ortiz-Lopez F.J."/>
            <person name="Bills G.F."/>
            <person name="Liu X."/>
            <person name="An Z."/>
        </authorList>
    </citation>
    <scope>NUCLEOTIDE SEQUENCE [LARGE SCALE GENOMIC DNA]</scope>
    <source>
        <strain evidence="14">ATCC 20868 / MF5171</strain>
    </source>
</reference>
<evidence type="ECO:0000256" key="4">
    <source>
        <dbReference type="ARBA" id="ARBA00022763"/>
    </source>
</evidence>
<feature type="site" description="Interaction with DNA" evidence="11">
    <location>
        <position position="426"/>
    </location>
</feature>
<dbReference type="PANTHER" id="PTHR12415">
    <property type="entry name" value="TYROSYL-DNA PHOSPHODIESTERASE 1"/>
    <property type="match status" value="1"/>
</dbReference>
<dbReference type="OMA" id="PLIKECW"/>
<dbReference type="GO" id="GO:0004527">
    <property type="term" value="F:exonuclease activity"/>
    <property type="evidence" value="ECO:0007669"/>
    <property type="project" value="UniProtKB-KW"/>
</dbReference>
<feature type="active site" description="Proton donor/acceptor" evidence="9">
    <location>
        <position position="400"/>
    </location>
</feature>
<dbReference type="GO" id="GO:0003697">
    <property type="term" value="F:single-stranded DNA binding"/>
    <property type="evidence" value="ECO:0007669"/>
    <property type="project" value="TreeGrafter"/>
</dbReference>
<comment type="similarity">
    <text evidence="2">Belongs to the tyrosyl-DNA phosphodiesterase family.</text>
</comment>
<evidence type="ECO:0000313" key="13">
    <source>
        <dbReference type="EMBL" id="EPE33077.1"/>
    </source>
</evidence>
<comment type="subcellular location">
    <subcellularLocation>
        <location evidence="1">Nucleus</location>
    </subcellularLocation>
</comment>
<dbReference type="CDD" id="cd09194">
    <property type="entry name" value="PLDc_yTdp1_1"/>
    <property type="match status" value="1"/>
</dbReference>
<dbReference type="Pfam" id="PF06087">
    <property type="entry name" value="Tyr-DNA_phospho"/>
    <property type="match status" value="1"/>
</dbReference>
<dbReference type="PANTHER" id="PTHR12415:SF0">
    <property type="entry name" value="TYROSYL-DNA PHOSPHODIESTERASE 1"/>
    <property type="match status" value="1"/>
</dbReference>
<dbReference type="GeneID" id="19465143"/>
<keyword evidence="14" id="KW-1185">Reference proteome</keyword>
<dbReference type="Proteomes" id="UP000016922">
    <property type="component" value="Unassembled WGS sequence"/>
</dbReference>
<dbReference type="CDD" id="cd09123">
    <property type="entry name" value="PLDc_Tdp1_2"/>
    <property type="match status" value="1"/>
</dbReference>
<keyword evidence="7" id="KW-0234">DNA repair</keyword>
<evidence type="ECO:0000256" key="7">
    <source>
        <dbReference type="ARBA" id="ARBA00023204"/>
    </source>
</evidence>
<keyword evidence="6" id="KW-0269">Exonuclease</keyword>
<feature type="binding site" evidence="10">
    <location>
        <position position="154"/>
    </location>
    <ligand>
        <name>substrate</name>
    </ligand>
</feature>
<dbReference type="eggNOG" id="KOG2031">
    <property type="taxonomic scope" value="Eukaryota"/>
</dbReference>
<evidence type="ECO:0000256" key="11">
    <source>
        <dbReference type="PIRSR" id="PIRSR610347-3"/>
    </source>
</evidence>
<dbReference type="STRING" id="1116229.S3D3L7"/>
<evidence type="ECO:0000256" key="6">
    <source>
        <dbReference type="ARBA" id="ARBA00022839"/>
    </source>
</evidence>
<gene>
    <name evidence="13" type="ORF">GLAREA_06089</name>
</gene>
<accession>S3D3L7</accession>
<evidence type="ECO:0000256" key="10">
    <source>
        <dbReference type="PIRSR" id="PIRSR610347-2"/>
    </source>
</evidence>
<feature type="binding site" evidence="10">
    <location>
        <position position="402"/>
    </location>
    <ligand>
        <name>substrate</name>
    </ligand>
</feature>
<dbReference type="EMBL" id="KE145358">
    <property type="protein sequence ID" value="EPE33077.1"/>
    <property type="molecule type" value="Genomic_DNA"/>
</dbReference>
<dbReference type="SUPFAM" id="SSF56024">
    <property type="entry name" value="Phospholipase D/nuclease"/>
    <property type="match status" value="2"/>
</dbReference>
<evidence type="ECO:0000256" key="9">
    <source>
        <dbReference type="PIRSR" id="PIRSR610347-1"/>
    </source>
</evidence>
<dbReference type="GO" id="GO:0017005">
    <property type="term" value="F:3'-tyrosyl-DNA phosphodiesterase activity"/>
    <property type="evidence" value="ECO:0007669"/>
    <property type="project" value="EnsemblFungi"/>
</dbReference>
<evidence type="ECO:0000256" key="8">
    <source>
        <dbReference type="ARBA" id="ARBA00023242"/>
    </source>
</evidence>
<feature type="active site" description="Nucleophile" evidence="9">
    <location>
        <position position="152"/>
    </location>
</feature>
<keyword evidence="8" id="KW-0539">Nucleus</keyword>
<sequence length="521" mass="58503">MEDFDQDGPRKRRRLSDDGQIESSPTVRTLERPVSPPPLRRALKTRKDVPSPFQLTRIHDLPESSNLSTVSLRDILGDPMIAECWEFNYLHDLDFLMDAFDPDVKDLVKVNVVHGFWKSENPSRQRLKLQAEKYANVKLHTAYMPEMFGTHHSKMIIVIRHDDMAQVIIHTANMIEFDWKNMTQAVWRSPLLPKASSGSLTNATMLNLEMGSGQKFKQDLLNYLRAYDTRRTICGSLVQELSKYDFSQVHGALIASVPGRHGNDMNSGTLWGWPALKQALTAVSVNEGSGEIVVQISSIATLGPTDKWLNMFFKALQASKKKEINDIKFSIIFPTAEEIRRSLNGYGSGSAIHTKTQSDAQVKQLRYLRPILSHWAGDVNSSYQESSALNDAGRRRAAPHIKTYIRFGDSQCSSIDWMLVTSANLSKQAWGEAMNVGGDVRICSYEIGVLVWPELYGDGAVMIPTFKTDLPGSVKSDAAVVVGARMPYDIPLQPYSKDDIPWCATATYTEQDWKGETWGND</sequence>
<evidence type="ECO:0000313" key="14">
    <source>
        <dbReference type="Proteomes" id="UP000016922"/>
    </source>
</evidence>
<dbReference type="Gene3D" id="3.30.870.10">
    <property type="entry name" value="Endonuclease Chain A"/>
    <property type="match status" value="2"/>
</dbReference>
<dbReference type="HOGENOM" id="CLU_010413_2_0_1"/>
<evidence type="ECO:0000256" key="5">
    <source>
        <dbReference type="ARBA" id="ARBA00022801"/>
    </source>
</evidence>
<proteinExistence type="inferred from homology"/>
<dbReference type="RefSeq" id="XP_008079694.1">
    <property type="nucleotide sequence ID" value="XM_008081503.1"/>
</dbReference>
<keyword evidence="5" id="KW-0378">Hydrolase</keyword>
<feature type="region of interest" description="Disordered" evidence="12">
    <location>
        <begin position="1"/>
        <end position="46"/>
    </location>
</feature>
<evidence type="ECO:0000256" key="3">
    <source>
        <dbReference type="ARBA" id="ARBA00022722"/>
    </source>
</evidence>
<evidence type="ECO:0000256" key="1">
    <source>
        <dbReference type="ARBA" id="ARBA00004123"/>
    </source>
</evidence>
<dbReference type="OrthoDB" id="47785at2759"/>
<dbReference type="KEGG" id="glz:GLAREA_06089"/>
<keyword evidence="4" id="KW-0227">DNA damage</keyword>
<dbReference type="GO" id="GO:0006284">
    <property type="term" value="P:base-excision repair"/>
    <property type="evidence" value="ECO:0007669"/>
    <property type="project" value="EnsemblFungi"/>
</dbReference>
<organism evidence="13 14">
    <name type="scientific">Glarea lozoyensis (strain ATCC 20868 / MF5171)</name>
    <dbReference type="NCBI Taxonomy" id="1116229"/>
    <lineage>
        <taxon>Eukaryota</taxon>
        <taxon>Fungi</taxon>
        <taxon>Dikarya</taxon>
        <taxon>Ascomycota</taxon>
        <taxon>Pezizomycotina</taxon>
        <taxon>Leotiomycetes</taxon>
        <taxon>Helotiales</taxon>
        <taxon>Helotiaceae</taxon>
        <taxon>Glarea</taxon>
    </lineage>
</organism>
<protein>
    <submittedName>
        <fullName evidence="13">Phospholipase D/nuclease</fullName>
    </submittedName>
</protein>